<keyword evidence="1" id="KW-0472">Membrane</keyword>
<feature type="transmembrane region" description="Helical" evidence="1">
    <location>
        <begin position="90"/>
        <end position="110"/>
    </location>
</feature>
<feature type="transmembrane region" description="Helical" evidence="1">
    <location>
        <begin position="12"/>
        <end position="31"/>
    </location>
</feature>
<feature type="transmembrane region" description="Helical" evidence="1">
    <location>
        <begin position="37"/>
        <end position="57"/>
    </location>
</feature>
<keyword evidence="3" id="KW-1185">Reference proteome</keyword>
<accession>A0A7L4PAH7</accession>
<dbReference type="EMBL" id="JAAVJF010000003">
    <property type="protein sequence ID" value="NYR15871.1"/>
    <property type="molecule type" value="Genomic_DNA"/>
</dbReference>
<organism evidence="2 3">
    <name type="scientific">Pyrobaculum arsenaticum</name>
    <dbReference type="NCBI Taxonomy" id="121277"/>
    <lineage>
        <taxon>Archaea</taxon>
        <taxon>Thermoproteota</taxon>
        <taxon>Thermoprotei</taxon>
        <taxon>Thermoproteales</taxon>
        <taxon>Thermoproteaceae</taxon>
        <taxon>Pyrobaculum</taxon>
    </lineage>
</organism>
<sequence>MRIIARFGLKSTFFLYLFSYVLLAGVAVGAFRYPHFMLVGVLAYLAAYYVACGRWLFPTATYGAGLLVLAFDKVFPPASVFGPLPVDASWVHLYFPVAGGALVLYAGTFAKRFGWKVLSVFSILLAVGLGHVFISWVSPFWRLFVPSLGLAPVFPEPFDAPLYILLYQMWRVVHQVFTRVRC</sequence>
<gene>
    <name evidence="2" type="ORF">HC235_07970</name>
</gene>
<dbReference type="GeneID" id="5056296"/>
<dbReference type="OMA" id="GHVFISW"/>
<name>A0A7L4PAH7_9CREN</name>
<dbReference type="Proteomes" id="UP000554766">
    <property type="component" value="Unassembled WGS sequence"/>
</dbReference>
<reference evidence="2 3" key="1">
    <citation type="journal article" date="2020" name="Nat. Commun.">
        <title>The structures of two archaeal type IV pili illuminate evolutionary relationships.</title>
        <authorList>
            <person name="Wang F."/>
            <person name="Baquero D.P."/>
            <person name="Su Z."/>
            <person name="Beltran L.C."/>
            <person name="Prangishvili D."/>
            <person name="Krupovic M."/>
            <person name="Egelman E.H."/>
        </authorList>
    </citation>
    <scope>NUCLEOTIDE SEQUENCE [LARGE SCALE GENOMIC DNA]</scope>
    <source>
        <strain evidence="2 3">2GA</strain>
    </source>
</reference>
<evidence type="ECO:0000313" key="3">
    <source>
        <dbReference type="Proteomes" id="UP000554766"/>
    </source>
</evidence>
<dbReference type="AlphaFoldDB" id="A0A7L4PAH7"/>
<evidence type="ECO:0008006" key="4">
    <source>
        <dbReference type="Google" id="ProtNLM"/>
    </source>
</evidence>
<proteinExistence type="predicted"/>
<dbReference type="RefSeq" id="WP_011899792.1">
    <property type="nucleotide sequence ID" value="NZ_JAAVJF010000003.1"/>
</dbReference>
<feature type="transmembrane region" description="Helical" evidence="1">
    <location>
        <begin position="64"/>
        <end position="84"/>
    </location>
</feature>
<keyword evidence="1" id="KW-1133">Transmembrane helix</keyword>
<evidence type="ECO:0000313" key="2">
    <source>
        <dbReference type="EMBL" id="NYR15871.1"/>
    </source>
</evidence>
<evidence type="ECO:0000256" key="1">
    <source>
        <dbReference type="SAM" id="Phobius"/>
    </source>
</evidence>
<comment type="caution">
    <text evidence="2">The sequence shown here is derived from an EMBL/GenBank/DDBJ whole genome shotgun (WGS) entry which is preliminary data.</text>
</comment>
<keyword evidence="1" id="KW-0812">Transmembrane</keyword>
<protein>
    <recommendedName>
        <fullName evidence="4">Family 3 protein</fullName>
    </recommendedName>
</protein>
<feature type="transmembrane region" description="Helical" evidence="1">
    <location>
        <begin position="117"/>
        <end position="137"/>
    </location>
</feature>